<dbReference type="Pfam" id="PF03713">
    <property type="entry name" value="DUF305"/>
    <property type="match status" value="1"/>
</dbReference>
<keyword evidence="1" id="KW-0812">Transmembrane</keyword>
<dbReference type="PANTHER" id="PTHR36933">
    <property type="entry name" value="SLL0788 PROTEIN"/>
    <property type="match status" value="1"/>
</dbReference>
<feature type="transmembrane region" description="Helical" evidence="1">
    <location>
        <begin position="40"/>
        <end position="61"/>
    </location>
</feature>
<reference evidence="3" key="1">
    <citation type="journal article" date="2020" name="Nature">
        <title>Giant virus diversity and host interactions through global metagenomics.</title>
        <authorList>
            <person name="Schulz F."/>
            <person name="Roux S."/>
            <person name="Paez-Espino D."/>
            <person name="Jungbluth S."/>
            <person name="Walsh D.A."/>
            <person name="Denef V.J."/>
            <person name="McMahon K.D."/>
            <person name="Konstantinidis K.T."/>
            <person name="Eloe-Fadrosh E.A."/>
            <person name="Kyrpides N.C."/>
            <person name="Woyke T."/>
        </authorList>
    </citation>
    <scope>NUCLEOTIDE SEQUENCE</scope>
    <source>
        <strain evidence="3">GVMAG-M-3300022752-39</strain>
    </source>
</reference>
<keyword evidence="1" id="KW-1133">Transmembrane helix</keyword>
<feature type="transmembrane region" description="Helical" evidence="1">
    <location>
        <begin position="67"/>
        <end position="84"/>
    </location>
</feature>
<dbReference type="InterPro" id="IPR005183">
    <property type="entry name" value="DUF305_CopM-like"/>
</dbReference>
<keyword evidence="1" id="KW-0472">Membrane</keyword>
<evidence type="ECO:0000259" key="2">
    <source>
        <dbReference type="Pfam" id="PF03713"/>
    </source>
</evidence>
<proteinExistence type="predicted"/>
<dbReference type="AlphaFoldDB" id="A0A6C0CTS8"/>
<protein>
    <recommendedName>
        <fullName evidence="2">DUF305 domain-containing protein</fullName>
    </recommendedName>
</protein>
<dbReference type="Gene3D" id="1.20.1260.10">
    <property type="match status" value="1"/>
</dbReference>
<name>A0A6C0CTS8_9ZZZZ</name>
<evidence type="ECO:0000313" key="3">
    <source>
        <dbReference type="EMBL" id="QHT08256.1"/>
    </source>
</evidence>
<sequence length="146" mass="17140">MTLLQSVLFMMLLSFVIQYYVMSVIMTNNITNIRNSLGKVYMSGIMALLMGIVEVAMNDYYMKMISAKYYIVLFILLGLLYYMYKTQQYIYDRDYLNEMIEHHSMALTTSGEILKKTSDPKVKILASKIINTQEDEIQYMKRLLSK</sequence>
<dbReference type="EMBL" id="MN739492">
    <property type="protein sequence ID" value="QHT08256.1"/>
    <property type="molecule type" value="Genomic_DNA"/>
</dbReference>
<organism evidence="3">
    <name type="scientific">viral metagenome</name>
    <dbReference type="NCBI Taxonomy" id="1070528"/>
    <lineage>
        <taxon>unclassified sequences</taxon>
        <taxon>metagenomes</taxon>
        <taxon>organismal metagenomes</taxon>
    </lineage>
</organism>
<dbReference type="InterPro" id="IPR012347">
    <property type="entry name" value="Ferritin-like"/>
</dbReference>
<dbReference type="PANTHER" id="PTHR36933:SF1">
    <property type="entry name" value="SLL0788 PROTEIN"/>
    <property type="match status" value="1"/>
</dbReference>
<feature type="transmembrane region" description="Helical" evidence="1">
    <location>
        <begin position="6"/>
        <end position="28"/>
    </location>
</feature>
<feature type="domain" description="DUF305" evidence="2">
    <location>
        <begin position="91"/>
        <end position="144"/>
    </location>
</feature>
<evidence type="ECO:0000256" key="1">
    <source>
        <dbReference type="SAM" id="Phobius"/>
    </source>
</evidence>
<accession>A0A6C0CTS8</accession>